<feature type="compositionally biased region" description="Pro residues" evidence="1">
    <location>
        <begin position="13"/>
        <end position="25"/>
    </location>
</feature>
<evidence type="ECO:0000256" key="1">
    <source>
        <dbReference type="SAM" id="MobiDB-lite"/>
    </source>
</evidence>
<evidence type="ECO:0000313" key="3">
    <source>
        <dbReference type="EMBL" id="ADB16411.1"/>
    </source>
</evidence>
<dbReference type="PANTHER" id="PTHR46832">
    <property type="entry name" value="5'-METHYLTHIOADENOSINE/S-ADENOSYLHOMOCYSTEINE NUCLEOSIDASE"/>
    <property type="match status" value="1"/>
</dbReference>
<proteinExistence type="predicted"/>
<dbReference type="PANTHER" id="PTHR46832:SF1">
    <property type="entry name" value="5'-METHYLTHIOADENOSINE_S-ADENOSYLHOMOCYSTEINE NUCLEOSIDASE"/>
    <property type="match status" value="1"/>
</dbReference>
<dbReference type="InterPro" id="IPR035994">
    <property type="entry name" value="Nucleoside_phosphorylase_sf"/>
</dbReference>
<dbReference type="GO" id="GO:0005829">
    <property type="term" value="C:cytosol"/>
    <property type="evidence" value="ECO:0007669"/>
    <property type="project" value="TreeGrafter"/>
</dbReference>
<keyword evidence="4" id="KW-1185">Reference proteome</keyword>
<gene>
    <name evidence="3" type="ordered locus">Psta_1736</name>
</gene>
<dbReference type="GO" id="GO:0019284">
    <property type="term" value="P:L-methionine salvage from S-adenosylmethionine"/>
    <property type="evidence" value="ECO:0007669"/>
    <property type="project" value="TreeGrafter"/>
</dbReference>
<feature type="compositionally biased region" description="Polar residues" evidence="1">
    <location>
        <begin position="1"/>
        <end position="12"/>
    </location>
</feature>
<dbReference type="KEGG" id="psl:Psta_1736"/>
<dbReference type="GO" id="GO:0008782">
    <property type="term" value="F:adenosylhomocysteine nucleosidase activity"/>
    <property type="evidence" value="ECO:0007669"/>
    <property type="project" value="TreeGrafter"/>
</dbReference>
<dbReference type="SUPFAM" id="SSF53167">
    <property type="entry name" value="Purine and uridine phosphorylases"/>
    <property type="match status" value="1"/>
</dbReference>
<organism evidence="3 4">
    <name type="scientific">Pirellula staleyi (strain ATCC 27377 / DSM 6068 / ICPB 4128)</name>
    <name type="common">Pirella staleyi</name>
    <dbReference type="NCBI Taxonomy" id="530564"/>
    <lineage>
        <taxon>Bacteria</taxon>
        <taxon>Pseudomonadati</taxon>
        <taxon>Planctomycetota</taxon>
        <taxon>Planctomycetia</taxon>
        <taxon>Pirellulales</taxon>
        <taxon>Pirellulaceae</taxon>
        <taxon>Pirellula</taxon>
    </lineage>
</organism>
<dbReference type="InterPro" id="IPR000845">
    <property type="entry name" value="Nucleoside_phosphorylase_d"/>
</dbReference>
<dbReference type="eggNOG" id="COG0775">
    <property type="taxonomic scope" value="Bacteria"/>
</dbReference>
<sequence>MGNTPSDSGSDNPPQPESEPAEPAPALPCDVAMLFALDMECQDLTDQLKQRESVSIDHFREHAGKLLEREVVIIETGAGPKLARAAAMSVIEYHRPKWVISAGFAGGLDPAVRQGDIILADHVMTPESEKLSLGMKPPSPLPAGMHVGTLLSSDRVLFSPKEKKAAFETFGAVACDMETFAVAEVCARMKTHLISVRVITDGAGDELPPEVARLLGQPTFAGKLGAAAAAILKRPSSATDMWKLRQDATKRGSQLAKFLLGLLPQLP</sequence>
<feature type="domain" description="Nucleoside phosphorylase" evidence="2">
    <location>
        <begin position="33"/>
        <end position="125"/>
    </location>
</feature>
<evidence type="ECO:0000313" key="4">
    <source>
        <dbReference type="Proteomes" id="UP000001887"/>
    </source>
</evidence>
<dbReference type="CDD" id="cd17877">
    <property type="entry name" value="NP_MTAN-like"/>
    <property type="match status" value="1"/>
</dbReference>
<evidence type="ECO:0000259" key="2">
    <source>
        <dbReference type="Pfam" id="PF01048"/>
    </source>
</evidence>
<name>D2QYV6_PIRSD</name>
<accession>D2QYV6</accession>
<dbReference type="Pfam" id="PF01048">
    <property type="entry name" value="PNP_UDP_1"/>
    <property type="match status" value="2"/>
</dbReference>
<feature type="domain" description="Nucleoside phosphorylase" evidence="2">
    <location>
        <begin position="145"/>
        <end position="207"/>
    </location>
</feature>
<reference evidence="3 4" key="1">
    <citation type="journal article" date="2009" name="Stand. Genomic Sci.">
        <title>Complete genome sequence of Pirellula staleyi type strain (ATCC 27377).</title>
        <authorList>
            <person name="Clum A."/>
            <person name="Tindall B.J."/>
            <person name="Sikorski J."/>
            <person name="Ivanova N."/>
            <person name="Mavrommatis K."/>
            <person name="Lucas S."/>
            <person name="Glavina del Rio T."/>
            <person name="Nolan M."/>
            <person name="Chen F."/>
            <person name="Tice H."/>
            <person name="Pitluck S."/>
            <person name="Cheng J.F."/>
            <person name="Chertkov O."/>
            <person name="Brettin T."/>
            <person name="Han C."/>
            <person name="Detter J.C."/>
            <person name="Kuske C."/>
            <person name="Bruce D."/>
            <person name="Goodwin L."/>
            <person name="Ovchinikova G."/>
            <person name="Pati A."/>
            <person name="Mikhailova N."/>
            <person name="Chen A."/>
            <person name="Palaniappan K."/>
            <person name="Land M."/>
            <person name="Hauser L."/>
            <person name="Chang Y.J."/>
            <person name="Jeffries C.D."/>
            <person name="Chain P."/>
            <person name="Rohde M."/>
            <person name="Goker M."/>
            <person name="Bristow J."/>
            <person name="Eisen J.A."/>
            <person name="Markowitz V."/>
            <person name="Hugenholtz P."/>
            <person name="Kyrpides N.C."/>
            <person name="Klenk H.P."/>
            <person name="Lapidus A."/>
        </authorList>
    </citation>
    <scope>NUCLEOTIDE SEQUENCE [LARGE SCALE GENOMIC DNA]</scope>
    <source>
        <strain evidence="4">ATCC 27377 / DSM 6068 / ICPB 4128</strain>
    </source>
</reference>
<feature type="region of interest" description="Disordered" evidence="1">
    <location>
        <begin position="1"/>
        <end position="25"/>
    </location>
</feature>
<dbReference type="Proteomes" id="UP000001887">
    <property type="component" value="Chromosome"/>
</dbReference>
<dbReference type="AlphaFoldDB" id="D2QYV6"/>
<dbReference type="EMBL" id="CP001848">
    <property type="protein sequence ID" value="ADB16411.1"/>
    <property type="molecule type" value="Genomic_DNA"/>
</dbReference>
<dbReference type="HOGENOM" id="CLU_031248_4_1_0"/>
<dbReference type="GO" id="GO:0008930">
    <property type="term" value="F:methylthioadenosine nucleosidase activity"/>
    <property type="evidence" value="ECO:0007669"/>
    <property type="project" value="TreeGrafter"/>
</dbReference>
<dbReference type="GO" id="GO:0009116">
    <property type="term" value="P:nucleoside metabolic process"/>
    <property type="evidence" value="ECO:0007669"/>
    <property type="project" value="InterPro"/>
</dbReference>
<protein>
    <submittedName>
        <fullName evidence="3">Purine or other phosphorylase family 1</fullName>
    </submittedName>
</protein>
<dbReference type="STRING" id="530564.Psta_1736"/>
<dbReference type="Gene3D" id="3.40.50.1580">
    <property type="entry name" value="Nucleoside phosphorylase domain"/>
    <property type="match status" value="1"/>
</dbReference>